<gene>
    <name evidence="3" type="ORF">FDB51_07880</name>
</gene>
<protein>
    <submittedName>
        <fullName evidence="3">ABC transporter ATPase</fullName>
    </submittedName>
</protein>
<dbReference type="Pfam" id="PF24729">
    <property type="entry name" value="Acb2_Tad1_hairpin"/>
    <property type="match status" value="1"/>
</dbReference>
<evidence type="ECO:0000313" key="3">
    <source>
        <dbReference type="EMBL" id="NFN35048.1"/>
    </source>
</evidence>
<dbReference type="AlphaFoldDB" id="A0A846JTD7"/>
<dbReference type="GO" id="GO:0000166">
    <property type="term" value="F:nucleotide binding"/>
    <property type="evidence" value="ECO:0007669"/>
    <property type="project" value="UniProtKB-KW"/>
</dbReference>
<accession>A0A846JTD7</accession>
<evidence type="ECO:0000256" key="1">
    <source>
        <dbReference type="ARBA" id="ARBA00022741"/>
    </source>
</evidence>
<keyword evidence="1" id="KW-0547">Nucleotide-binding</keyword>
<evidence type="ECO:0000313" key="4">
    <source>
        <dbReference type="Proteomes" id="UP000473681"/>
    </source>
</evidence>
<dbReference type="SMR" id="A0A846JTD7"/>
<sequence>MKELSTIQKREKLNTVERIGSEGPGGAYHEYVIKSNSMDSQGNYDVYETIKFQKGARKEEKSQHGVIDSDLLEIVRDRLKSFQAGPFSSRENACALTHVEEALMWMNRRVEDRIERNVLGTNTK</sequence>
<reference evidence="3 4" key="1">
    <citation type="submission" date="2019-04" db="EMBL/GenBank/DDBJ databases">
        <title>Genome sequencing of Clostridium botulinum Groups I-IV and Clostridium butyricum.</title>
        <authorList>
            <person name="Brunt J."/>
            <person name="Van Vliet A.H.M."/>
            <person name="Stringer S.C."/>
            <person name="Carter A.T."/>
            <person name="Peck M.W."/>
        </authorList>
    </citation>
    <scope>NUCLEOTIDE SEQUENCE [LARGE SCALE GENOMIC DNA]</scope>
    <source>
        <strain evidence="3 4">CB-K-33E</strain>
    </source>
</reference>
<dbReference type="InterPro" id="IPR056098">
    <property type="entry name" value="Acb2/Tad1_hairpin"/>
</dbReference>
<comment type="caution">
    <text evidence="3">The sequence shown here is derived from an EMBL/GenBank/DDBJ whole genome shotgun (WGS) entry which is preliminary data.</text>
</comment>
<dbReference type="EMBL" id="SWVK01000009">
    <property type="protein sequence ID" value="NFN35048.1"/>
    <property type="molecule type" value="Genomic_DNA"/>
</dbReference>
<name>A0A846JTD7_CLOBO</name>
<dbReference type="Proteomes" id="UP000473681">
    <property type="component" value="Unassembled WGS sequence"/>
</dbReference>
<proteinExistence type="predicted"/>
<dbReference type="RefSeq" id="WP_053342089.1">
    <property type="nucleotide sequence ID" value="NZ_LFPD01000034.1"/>
</dbReference>
<feature type="domain" description="Acb2/Tad1 hairpin" evidence="2">
    <location>
        <begin position="48"/>
        <end position="111"/>
    </location>
</feature>
<dbReference type="OrthoDB" id="1551225at2"/>
<evidence type="ECO:0000259" key="2">
    <source>
        <dbReference type="Pfam" id="PF24729"/>
    </source>
</evidence>
<organism evidence="3 4">
    <name type="scientific">Clostridium botulinum</name>
    <dbReference type="NCBI Taxonomy" id="1491"/>
    <lineage>
        <taxon>Bacteria</taxon>
        <taxon>Bacillati</taxon>
        <taxon>Bacillota</taxon>
        <taxon>Clostridia</taxon>
        <taxon>Eubacteriales</taxon>
        <taxon>Clostridiaceae</taxon>
        <taxon>Clostridium</taxon>
    </lineage>
</organism>